<evidence type="ECO:0000313" key="4">
    <source>
        <dbReference type="Proteomes" id="UP000887574"/>
    </source>
</evidence>
<organism evidence="4 5">
    <name type="scientific">Ditylenchus dipsaci</name>
    <dbReference type="NCBI Taxonomy" id="166011"/>
    <lineage>
        <taxon>Eukaryota</taxon>
        <taxon>Metazoa</taxon>
        <taxon>Ecdysozoa</taxon>
        <taxon>Nematoda</taxon>
        <taxon>Chromadorea</taxon>
        <taxon>Rhabditida</taxon>
        <taxon>Tylenchina</taxon>
        <taxon>Tylenchomorpha</taxon>
        <taxon>Sphaerularioidea</taxon>
        <taxon>Anguinidae</taxon>
        <taxon>Anguininae</taxon>
        <taxon>Ditylenchus</taxon>
    </lineage>
</organism>
<dbReference type="PANTHER" id="PTHR21724">
    <property type="entry name" value="SHKT DOMAIN-CONTAINING PROTEIN"/>
    <property type="match status" value="1"/>
</dbReference>
<feature type="compositionally biased region" description="Low complexity" evidence="2">
    <location>
        <begin position="200"/>
        <end position="214"/>
    </location>
</feature>
<accession>A0A915DER1</accession>
<feature type="domain" description="ShKT" evidence="3">
    <location>
        <begin position="560"/>
        <end position="594"/>
    </location>
</feature>
<dbReference type="InterPro" id="IPR003582">
    <property type="entry name" value="ShKT_dom"/>
</dbReference>
<dbReference type="PROSITE" id="PS51670">
    <property type="entry name" value="SHKT"/>
    <property type="match status" value="3"/>
</dbReference>
<dbReference type="AlphaFoldDB" id="A0A915DER1"/>
<evidence type="ECO:0000313" key="5">
    <source>
        <dbReference type="WBParaSite" id="jg18805"/>
    </source>
</evidence>
<feature type="region of interest" description="Disordered" evidence="2">
    <location>
        <begin position="200"/>
        <end position="325"/>
    </location>
</feature>
<dbReference type="SMART" id="SM00254">
    <property type="entry name" value="ShKT"/>
    <property type="match status" value="5"/>
</dbReference>
<keyword evidence="4" id="KW-1185">Reference proteome</keyword>
<feature type="domain" description="ShKT" evidence="3">
    <location>
        <begin position="462"/>
        <end position="496"/>
    </location>
</feature>
<feature type="disulfide bond" evidence="1">
    <location>
        <begin position="462"/>
        <end position="496"/>
    </location>
</feature>
<evidence type="ECO:0000259" key="3">
    <source>
        <dbReference type="PROSITE" id="PS51670"/>
    </source>
</evidence>
<dbReference type="Proteomes" id="UP000887574">
    <property type="component" value="Unplaced"/>
</dbReference>
<feature type="compositionally biased region" description="Basic residues" evidence="2">
    <location>
        <begin position="291"/>
        <end position="306"/>
    </location>
</feature>
<protein>
    <submittedName>
        <fullName evidence="5">ShKT domain-containing protein</fullName>
    </submittedName>
</protein>
<dbReference type="Gene3D" id="1.10.10.1940">
    <property type="match status" value="3"/>
</dbReference>
<feature type="compositionally biased region" description="Polar residues" evidence="2">
    <location>
        <begin position="543"/>
        <end position="555"/>
    </location>
</feature>
<dbReference type="PANTHER" id="PTHR21724:SF109">
    <property type="entry name" value="SHKT DOMAIN-CONTAINING PROTEIN"/>
    <property type="match status" value="1"/>
</dbReference>
<feature type="compositionally biased region" description="Basic residues" evidence="2">
    <location>
        <begin position="240"/>
        <end position="252"/>
    </location>
</feature>
<name>A0A915DER1_9BILA</name>
<comment type="caution">
    <text evidence="1">Lacks conserved residue(s) required for the propagation of feature annotation.</text>
</comment>
<dbReference type="Pfam" id="PF01549">
    <property type="entry name" value="ShK"/>
    <property type="match status" value="5"/>
</dbReference>
<sequence length="718" mass="77953">MPNSEVSLPKTWSNNTQANIDFINNFLQRARTAKHYVGSILVLEHPGNWTRSSSPQNFDDFRSFGGWQLPSVKQFAIVATNIPSTDILIGPAPASPSLILQCQSSTPPATKSLVHCATCWCIVLMAPILKHSPTHQPSNTVDGLVGSPARSPNYIYRPPATPIVPPLMHKLKTAAAASNSNGTKVGTSNTTETTTLLFETTTTTVSPHPTLSTTKLSSSNVSAESPKKKFTVVTPAPPSKTKKGSSKNKAKTTKPISSVGAEESEVESKSEELPSLPPAKSEEADEEATKQKAKKVAKGKKPKPSNHLRGGYPGAAASNSRTSHLSATEKSIATMLRCQDLDTKQLIASAVTCKNSRSDKVCAYLFMEVDQHTGRRDVKCNLQGLEDIAESCRRTCGICCEDINYSCEDDNSGLLLLDTELSSVYGIIDCSKQLDKCHINKWFGVLSRFCAGSCGLCSRTSCRDFDNTCRVRKSLCLKEETVDYMRENCARTCGFCLVGDLNDRLEGMPDSSAPTLGGLTPLNRPGKPTTSSNGRLIEGGGRSATSNHKLVSTSSSSPECADRAANCTNNEDLCGSPIYSEYMIKFCTKTCLKCDSEKMLLMNGGASSPEIEVNLLQRHHKIVPPSLTLLAHEQPSELLELINRVDPTDRKSLASPPKNQVLKDAVIKSNNKARLGGGKRCEDNHKKCKQWSANGFCTKSKYSREQRFRLCAKSCKLC</sequence>
<proteinExistence type="predicted"/>
<keyword evidence="1" id="KW-1015">Disulfide bond</keyword>
<reference evidence="5" key="1">
    <citation type="submission" date="2022-11" db="UniProtKB">
        <authorList>
            <consortium name="WormBaseParasite"/>
        </authorList>
    </citation>
    <scope>IDENTIFICATION</scope>
</reference>
<feature type="region of interest" description="Disordered" evidence="2">
    <location>
        <begin position="513"/>
        <end position="555"/>
    </location>
</feature>
<evidence type="ECO:0000256" key="2">
    <source>
        <dbReference type="SAM" id="MobiDB-lite"/>
    </source>
</evidence>
<feature type="disulfide bond" evidence="1">
    <location>
        <begin position="560"/>
        <end position="594"/>
    </location>
</feature>
<dbReference type="WBParaSite" id="jg18805">
    <property type="protein sequence ID" value="jg18805"/>
    <property type="gene ID" value="jg18805"/>
</dbReference>
<feature type="domain" description="ShKT" evidence="3">
    <location>
        <begin position="681"/>
        <end position="718"/>
    </location>
</feature>
<evidence type="ECO:0000256" key="1">
    <source>
        <dbReference type="PROSITE-ProRule" id="PRU01005"/>
    </source>
</evidence>